<name>A0A941D789_9MICO</name>
<organism evidence="2 3">
    <name type="scientific">Phycicoccus avicenniae</name>
    <dbReference type="NCBI Taxonomy" id="2828860"/>
    <lineage>
        <taxon>Bacteria</taxon>
        <taxon>Bacillati</taxon>
        <taxon>Actinomycetota</taxon>
        <taxon>Actinomycetes</taxon>
        <taxon>Micrococcales</taxon>
        <taxon>Intrasporangiaceae</taxon>
        <taxon>Phycicoccus</taxon>
    </lineage>
</organism>
<comment type="caution">
    <text evidence="2">The sequence shown here is derived from an EMBL/GenBank/DDBJ whole genome shotgun (WGS) entry which is preliminary data.</text>
</comment>
<dbReference type="EMBL" id="JAGSNF010000011">
    <property type="protein sequence ID" value="MBR7743399.1"/>
    <property type="molecule type" value="Genomic_DNA"/>
</dbReference>
<dbReference type="Proteomes" id="UP000677016">
    <property type="component" value="Unassembled WGS sequence"/>
</dbReference>
<gene>
    <name evidence="2" type="ORF">KC207_08865</name>
</gene>
<feature type="transmembrane region" description="Helical" evidence="1">
    <location>
        <begin position="79"/>
        <end position="104"/>
    </location>
</feature>
<reference evidence="2" key="1">
    <citation type="submission" date="2021-04" db="EMBL/GenBank/DDBJ databases">
        <title>Phycicoccus avicenniae sp. nov., a novel endophytic actinomycetes isolated from branch of Avicennia mariana.</title>
        <authorList>
            <person name="Tuo L."/>
        </authorList>
    </citation>
    <scope>NUCLEOTIDE SEQUENCE</scope>
    <source>
        <strain evidence="2">BSK3Z-2</strain>
    </source>
</reference>
<protein>
    <submittedName>
        <fullName evidence="2">Phage holin family protein</fullName>
    </submittedName>
</protein>
<evidence type="ECO:0000256" key="1">
    <source>
        <dbReference type="SAM" id="Phobius"/>
    </source>
</evidence>
<keyword evidence="1" id="KW-0472">Membrane</keyword>
<feature type="transmembrane region" description="Helical" evidence="1">
    <location>
        <begin position="49"/>
        <end position="73"/>
    </location>
</feature>
<keyword evidence="3" id="KW-1185">Reference proteome</keyword>
<sequence>MPPESNERTIGQLVADATHDVQAIVRSEIDLAKAEIAAGAKAKGTGIGLFAGAGFVALLGVIFLFHTLARVIAIWLPVWAGYLVVTVFMFVVAAVVGLVGLRVFKSASPTPEKAIREGKATVATLKGEQR</sequence>
<dbReference type="Pfam" id="PF07332">
    <property type="entry name" value="Phage_holin_3_6"/>
    <property type="match status" value="1"/>
</dbReference>
<keyword evidence="1" id="KW-0812">Transmembrane</keyword>
<accession>A0A941D789</accession>
<evidence type="ECO:0000313" key="2">
    <source>
        <dbReference type="EMBL" id="MBR7743399.1"/>
    </source>
</evidence>
<dbReference type="RefSeq" id="WP_211602663.1">
    <property type="nucleotide sequence ID" value="NZ_JAGSNF010000011.1"/>
</dbReference>
<dbReference type="AlphaFoldDB" id="A0A941D789"/>
<proteinExistence type="predicted"/>
<dbReference type="InterPro" id="IPR009937">
    <property type="entry name" value="Phage_holin_3_6"/>
</dbReference>
<keyword evidence="1" id="KW-1133">Transmembrane helix</keyword>
<evidence type="ECO:0000313" key="3">
    <source>
        <dbReference type="Proteomes" id="UP000677016"/>
    </source>
</evidence>